<comment type="caution">
    <text evidence="1">The sequence shown here is derived from an EMBL/GenBank/DDBJ whole genome shotgun (WGS) entry which is preliminary data.</text>
</comment>
<organism evidence="1 2">
    <name type="scientific">Mycena metata</name>
    <dbReference type="NCBI Taxonomy" id="1033252"/>
    <lineage>
        <taxon>Eukaryota</taxon>
        <taxon>Fungi</taxon>
        <taxon>Dikarya</taxon>
        <taxon>Basidiomycota</taxon>
        <taxon>Agaricomycotina</taxon>
        <taxon>Agaricomycetes</taxon>
        <taxon>Agaricomycetidae</taxon>
        <taxon>Agaricales</taxon>
        <taxon>Marasmiineae</taxon>
        <taxon>Mycenaceae</taxon>
        <taxon>Mycena</taxon>
    </lineage>
</organism>
<dbReference type="EMBL" id="JARKIB010000164">
    <property type="protein sequence ID" value="KAJ7729572.1"/>
    <property type="molecule type" value="Genomic_DNA"/>
</dbReference>
<evidence type="ECO:0000313" key="1">
    <source>
        <dbReference type="EMBL" id="KAJ7729572.1"/>
    </source>
</evidence>
<reference evidence="1" key="1">
    <citation type="submission" date="2023-03" db="EMBL/GenBank/DDBJ databases">
        <title>Massive genome expansion in bonnet fungi (Mycena s.s.) driven by repeated elements and novel gene families across ecological guilds.</title>
        <authorList>
            <consortium name="Lawrence Berkeley National Laboratory"/>
            <person name="Harder C.B."/>
            <person name="Miyauchi S."/>
            <person name="Viragh M."/>
            <person name="Kuo A."/>
            <person name="Thoen E."/>
            <person name="Andreopoulos B."/>
            <person name="Lu D."/>
            <person name="Skrede I."/>
            <person name="Drula E."/>
            <person name="Henrissat B."/>
            <person name="Morin E."/>
            <person name="Kohler A."/>
            <person name="Barry K."/>
            <person name="LaButti K."/>
            <person name="Morin E."/>
            <person name="Salamov A."/>
            <person name="Lipzen A."/>
            <person name="Mereny Z."/>
            <person name="Hegedus B."/>
            <person name="Baldrian P."/>
            <person name="Stursova M."/>
            <person name="Weitz H."/>
            <person name="Taylor A."/>
            <person name="Grigoriev I.V."/>
            <person name="Nagy L.G."/>
            <person name="Martin F."/>
            <person name="Kauserud H."/>
        </authorList>
    </citation>
    <scope>NUCLEOTIDE SEQUENCE</scope>
    <source>
        <strain evidence="1">CBHHK182m</strain>
    </source>
</reference>
<protein>
    <recommendedName>
        <fullName evidence="3">G domain-containing protein</fullName>
    </recommendedName>
</protein>
<dbReference type="Gene3D" id="3.40.50.300">
    <property type="entry name" value="P-loop containing nucleotide triphosphate hydrolases"/>
    <property type="match status" value="1"/>
</dbReference>
<evidence type="ECO:0000313" key="2">
    <source>
        <dbReference type="Proteomes" id="UP001215598"/>
    </source>
</evidence>
<evidence type="ECO:0008006" key="3">
    <source>
        <dbReference type="Google" id="ProtNLM"/>
    </source>
</evidence>
<keyword evidence="2" id="KW-1185">Reference proteome</keyword>
<dbReference type="Proteomes" id="UP001215598">
    <property type="component" value="Unassembled WGS sequence"/>
</dbReference>
<dbReference type="SUPFAM" id="SSF52540">
    <property type="entry name" value="P-loop containing nucleoside triphosphate hydrolases"/>
    <property type="match status" value="1"/>
</dbReference>
<gene>
    <name evidence="1" type="ORF">B0H16DRAFT_1893827</name>
</gene>
<dbReference type="AlphaFoldDB" id="A0AAD7HW93"/>
<dbReference type="InterPro" id="IPR027417">
    <property type="entry name" value="P-loop_NTPase"/>
</dbReference>
<name>A0AAD7HW93_9AGAR</name>
<sequence>MTSQADSSARDNSPVKSMPDLKFRVLILGRANAGKTTILKRIAGAAVSEAEVWRGGERSPASMIKGQSDRGFHNVEDELRFPSRPGFVFHDSRGVESGSAEELETLRKFVEIRSSTNSIHEQLHAIWMCVPLDESRELFQGERAPFSWSKGVAPLVVIFTKHDGAVLKETSKIMEQMTKDSSVTTISRSAKNRVRGEAHRLVTHRINELKGELRDFSPHKDTLGFLTAGGMQECTDETEKTCQELIELTEGLLNGPTIKTLLSVVWGRNLSTQGFWAIYWTLLENHLKGKLGSGEPNTDEMLKRIVAIFVSGDN</sequence>
<accession>A0AAD7HW93</accession>
<proteinExistence type="predicted"/>